<organism evidence="2 3">
    <name type="scientific">Edaphobacter modestus</name>
    <dbReference type="NCBI Taxonomy" id="388466"/>
    <lineage>
        <taxon>Bacteria</taxon>
        <taxon>Pseudomonadati</taxon>
        <taxon>Acidobacteriota</taxon>
        <taxon>Terriglobia</taxon>
        <taxon>Terriglobales</taxon>
        <taxon>Acidobacteriaceae</taxon>
        <taxon>Edaphobacter</taxon>
    </lineage>
</organism>
<evidence type="ECO:0000313" key="3">
    <source>
        <dbReference type="Proteomes" id="UP000292958"/>
    </source>
</evidence>
<keyword evidence="3" id="KW-1185">Reference proteome</keyword>
<proteinExistence type="predicted"/>
<comment type="caution">
    <text evidence="2">The sequence shown here is derived from an EMBL/GenBank/DDBJ whole genome shotgun (WGS) entry which is preliminary data.</text>
</comment>
<reference evidence="2 3" key="1">
    <citation type="submission" date="2019-02" db="EMBL/GenBank/DDBJ databases">
        <title>Genomic Encyclopedia of Archaeal and Bacterial Type Strains, Phase II (KMG-II): from individual species to whole genera.</title>
        <authorList>
            <person name="Goeker M."/>
        </authorList>
    </citation>
    <scope>NUCLEOTIDE SEQUENCE [LARGE SCALE GENOMIC DNA]</scope>
    <source>
        <strain evidence="2 3">DSM 18101</strain>
    </source>
</reference>
<evidence type="ECO:0000259" key="1">
    <source>
        <dbReference type="Pfam" id="PF13480"/>
    </source>
</evidence>
<dbReference type="SUPFAM" id="SSF55729">
    <property type="entry name" value="Acyl-CoA N-acyltransferases (Nat)"/>
    <property type="match status" value="1"/>
</dbReference>
<accession>A0A4Q7YSI9</accession>
<dbReference type="OrthoDB" id="9785911at2"/>
<dbReference type="InterPro" id="IPR038740">
    <property type="entry name" value="BioF2-like_GNAT_dom"/>
</dbReference>
<dbReference type="InterPro" id="IPR050644">
    <property type="entry name" value="PG_Glycine_Bridge_Synth"/>
</dbReference>
<dbReference type="EMBL" id="SHKW01000001">
    <property type="protein sequence ID" value="RZU39961.1"/>
    <property type="molecule type" value="Genomic_DNA"/>
</dbReference>
<protein>
    <submittedName>
        <fullName evidence="2">Acetyltransferase (GNAT) family protein</fullName>
    </submittedName>
</protein>
<dbReference type="Pfam" id="PF13480">
    <property type="entry name" value="Acetyltransf_6"/>
    <property type="match status" value="1"/>
</dbReference>
<dbReference type="GO" id="GO:0016740">
    <property type="term" value="F:transferase activity"/>
    <property type="evidence" value="ECO:0007669"/>
    <property type="project" value="UniProtKB-KW"/>
</dbReference>
<dbReference type="Gene3D" id="3.40.630.30">
    <property type="match status" value="1"/>
</dbReference>
<gene>
    <name evidence="2" type="ORF">BDD14_1371</name>
</gene>
<dbReference type="AlphaFoldDB" id="A0A4Q7YSI9"/>
<dbReference type="RefSeq" id="WP_130418102.1">
    <property type="nucleotide sequence ID" value="NZ_SHKW01000001.1"/>
</dbReference>
<sequence>MAVYELDPLTDPRWSEFVIQHADSTIFHTKDWLTSLHHTYGYQPIALTTSKGPELNNAIVFCKIKSSLTGKRLVSLPFSDHCQPLADQDAINMIVQHLQSHSYAKGMKYVEFRPLEGDKLSCIASITGTEHFCFQSINLRKDIAILYRGMHESCIRRKIKRAEKEQLFYEGGSSERLLRNFRYLFLLTRRRHRLPPPPASWFNNLAHFLGNRLKIHMVSKNDKPIASILTLTHRDTIVYKYGCSDSSFSNLGGTPYLFWKVIQQAKETGLTEFDLGRSDYEDDGLIAFKEHLGAIAKNITYFRGSPLKNESSFSKTGVASLMRYTLSRLPDPLLAGVGNILYRHMG</sequence>
<evidence type="ECO:0000313" key="2">
    <source>
        <dbReference type="EMBL" id="RZU39961.1"/>
    </source>
</evidence>
<dbReference type="InterPro" id="IPR016181">
    <property type="entry name" value="Acyl_CoA_acyltransferase"/>
</dbReference>
<feature type="domain" description="BioF2-like acetyltransferase" evidence="1">
    <location>
        <begin position="155"/>
        <end position="281"/>
    </location>
</feature>
<dbReference type="Proteomes" id="UP000292958">
    <property type="component" value="Unassembled WGS sequence"/>
</dbReference>
<name>A0A4Q7YSI9_9BACT</name>
<dbReference type="PANTHER" id="PTHR36174:SF1">
    <property type="entry name" value="LIPID II:GLYCINE GLYCYLTRANSFERASE"/>
    <property type="match status" value="1"/>
</dbReference>
<dbReference type="PANTHER" id="PTHR36174">
    <property type="entry name" value="LIPID II:GLYCINE GLYCYLTRANSFERASE"/>
    <property type="match status" value="1"/>
</dbReference>
<keyword evidence="2" id="KW-0808">Transferase</keyword>